<sequence length="144" mass="16213">MLKMIVRYLCYLSVGFRGVLFILTFSNFAFALDCSFEKHQKNYNVESAKSDATASYERDGVMFIAVATGFVPERPGFARIALSKCLILDTKWKTLWVGADSSICTNHPQMVEQAVDYALRFNQQMLKHASTSNVYKCTIQGTQG</sequence>
<name>A0ABT7EP20_9GAMM</name>
<dbReference type="Proteomes" id="UP001231915">
    <property type="component" value="Unassembled WGS sequence"/>
</dbReference>
<organism evidence="1 2">
    <name type="scientific">Pseudoalteromonas obscura</name>
    <dbReference type="NCBI Taxonomy" id="3048491"/>
    <lineage>
        <taxon>Bacteria</taxon>
        <taxon>Pseudomonadati</taxon>
        <taxon>Pseudomonadota</taxon>
        <taxon>Gammaproteobacteria</taxon>
        <taxon>Alteromonadales</taxon>
        <taxon>Pseudoalteromonadaceae</taxon>
        <taxon>Pseudoalteromonas</taxon>
    </lineage>
</organism>
<protein>
    <submittedName>
        <fullName evidence="1">Uncharacterized protein</fullName>
    </submittedName>
</protein>
<reference evidence="1 2" key="1">
    <citation type="submission" date="2023-05" db="EMBL/GenBank/DDBJ databases">
        <title>Pseudoalteromonas ardens sp. nov., Pseudoalteromonas obscura sp. nov., and Pseudoalteromonas umbrosa sp. nov., isolated from the coral Montipora capitata.</title>
        <authorList>
            <person name="Thomas E.M."/>
            <person name="Smith E.M."/>
            <person name="Papke E."/>
            <person name="Shlafstein M.D."/>
            <person name="Oline D.K."/>
            <person name="Videau P."/>
            <person name="Saw J.H."/>
            <person name="Strangman W.K."/>
            <person name="Ushijima B."/>
        </authorList>
    </citation>
    <scope>NUCLEOTIDE SEQUENCE [LARGE SCALE GENOMIC DNA]</scope>
    <source>
        <strain evidence="1 2">P94</strain>
    </source>
</reference>
<gene>
    <name evidence="1" type="ORF">QNM18_17280</name>
</gene>
<dbReference type="RefSeq" id="WP_284137939.1">
    <property type="nucleotide sequence ID" value="NZ_JASJUT010000008.1"/>
</dbReference>
<accession>A0ABT7EP20</accession>
<evidence type="ECO:0000313" key="1">
    <source>
        <dbReference type="EMBL" id="MDK2596806.1"/>
    </source>
</evidence>
<dbReference type="EMBL" id="JASJUT010000008">
    <property type="protein sequence ID" value="MDK2596806.1"/>
    <property type="molecule type" value="Genomic_DNA"/>
</dbReference>
<keyword evidence="2" id="KW-1185">Reference proteome</keyword>
<comment type="caution">
    <text evidence="1">The sequence shown here is derived from an EMBL/GenBank/DDBJ whole genome shotgun (WGS) entry which is preliminary data.</text>
</comment>
<proteinExistence type="predicted"/>
<evidence type="ECO:0000313" key="2">
    <source>
        <dbReference type="Proteomes" id="UP001231915"/>
    </source>
</evidence>